<reference evidence="5 6" key="1">
    <citation type="submission" date="2016-11" db="EMBL/GenBank/DDBJ databases">
        <title>The macronuclear genome of Stentor coeruleus: a giant cell with tiny introns.</title>
        <authorList>
            <person name="Slabodnick M."/>
            <person name="Ruby J.G."/>
            <person name="Reiff S.B."/>
            <person name="Swart E.C."/>
            <person name="Gosai S."/>
            <person name="Prabakaran S."/>
            <person name="Witkowska E."/>
            <person name="Larue G.E."/>
            <person name="Fisher S."/>
            <person name="Freeman R.M."/>
            <person name="Gunawardena J."/>
            <person name="Chu W."/>
            <person name="Stover N.A."/>
            <person name="Gregory B.D."/>
            <person name="Nowacki M."/>
            <person name="Derisi J."/>
            <person name="Roy S.W."/>
            <person name="Marshall W.F."/>
            <person name="Sood P."/>
        </authorList>
    </citation>
    <scope>NUCLEOTIDE SEQUENCE [LARGE SCALE GENOMIC DNA]</scope>
    <source>
        <strain evidence="5">WM001</strain>
    </source>
</reference>
<keyword evidence="6" id="KW-1185">Reference proteome</keyword>
<dbReference type="Pfam" id="PF25455">
    <property type="entry name" value="Beta-barrel_CAF17_C"/>
    <property type="match status" value="1"/>
</dbReference>
<evidence type="ECO:0000256" key="2">
    <source>
        <dbReference type="ARBA" id="ARBA00022946"/>
    </source>
</evidence>
<dbReference type="InterPro" id="IPR045179">
    <property type="entry name" value="YgfZ/GcvT"/>
</dbReference>
<dbReference type="PANTHER" id="PTHR22602:SF0">
    <property type="entry name" value="TRANSFERASE CAF17, MITOCHONDRIAL-RELATED"/>
    <property type="match status" value="1"/>
</dbReference>
<sequence length="344" mass="38889">MSGFMAKLTDRAVHILEGKDAIKLLQGITTNDIEKFVSSSQAGLFALFLDPKGRILCDGMISKISQFDKTKPVFFIDVHKAHKEFLEAHIQRYAFRKDATLHCLDEDMEVQATFSEIILPEEKEGTRQKWEDLDEQLLPKDDEDTLNIHGYTAFVDPRNKVLGTRTISAKEVLEIDENIIKKDANFYNAFRMLAGICEGPDTVNHIPHMLNFHLLNAISFNKGCYVGQELIARTHTQGILRTITIPFIANSNLENFDQSLFVPISLYESNDYMVKQGEKILDIEGKTIGQVISCNKNIGLAKVKIESSEGKALFADGVSLNLFKPLWLSEVYSDDKDGNRRIEN</sequence>
<dbReference type="PANTHER" id="PTHR22602">
    <property type="entry name" value="TRANSFERASE CAF17, MITOCHONDRIAL-RELATED"/>
    <property type="match status" value="1"/>
</dbReference>
<dbReference type="SUPFAM" id="SSF103025">
    <property type="entry name" value="Folate-binding domain"/>
    <property type="match status" value="1"/>
</dbReference>
<dbReference type="Proteomes" id="UP000187209">
    <property type="component" value="Unassembled WGS sequence"/>
</dbReference>
<dbReference type="OrthoDB" id="288138at2759"/>
<comment type="caution">
    <text evidence="5">The sequence shown here is derived from an EMBL/GenBank/DDBJ whole genome shotgun (WGS) entry which is preliminary data.</text>
</comment>
<gene>
    <name evidence="5" type="ORF">SteCoe_3361</name>
</gene>
<evidence type="ECO:0000256" key="1">
    <source>
        <dbReference type="ARBA" id="ARBA00004173"/>
    </source>
</evidence>
<keyword evidence="3" id="KW-0496">Mitochondrion</keyword>
<evidence type="ECO:0000313" key="6">
    <source>
        <dbReference type="Proteomes" id="UP000187209"/>
    </source>
</evidence>
<dbReference type="Gene3D" id="3.30.1360.120">
    <property type="entry name" value="Probable tRNA modification gtpase trme, domain 1"/>
    <property type="match status" value="1"/>
</dbReference>
<name>A0A1R2CXD6_9CILI</name>
<dbReference type="GO" id="GO:0016226">
    <property type="term" value="P:iron-sulfur cluster assembly"/>
    <property type="evidence" value="ECO:0007669"/>
    <property type="project" value="TreeGrafter"/>
</dbReference>
<dbReference type="InterPro" id="IPR027266">
    <property type="entry name" value="TrmE/GcvT-like"/>
</dbReference>
<dbReference type="InterPro" id="IPR017703">
    <property type="entry name" value="YgfZ/GCV_T_CS"/>
</dbReference>
<dbReference type="NCBIfam" id="TIGR03317">
    <property type="entry name" value="ygfZ_signature"/>
    <property type="match status" value="1"/>
</dbReference>
<evidence type="ECO:0000259" key="4">
    <source>
        <dbReference type="Pfam" id="PF25455"/>
    </source>
</evidence>
<protein>
    <recommendedName>
        <fullName evidence="4">CAF17 C-terminal domain-containing protein</fullName>
    </recommendedName>
</protein>
<dbReference type="InterPro" id="IPR057460">
    <property type="entry name" value="CAF17_C"/>
</dbReference>
<evidence type="ECO:0000256" key="3">
    <source>
        <dbReference type="ARBA" id="ARBA00023128"/>
    </source>
</evidence>
<dbReference type="AlphaFoldDB" id="A0A1R2CXD6"/>
<dbReference type="GO" id="GO:0005759">
    <property type="term" value="C:mitochondrial matrix"/>
    <property type="evidence" value="ECO:0007669"/>
    <property type="project" value="TreeGrafter"/>
</dbReference>
<keyword evidence="2" id="KW-0809">Transit peptide</keyword>
<comment type="subcellular location">
    <subcellularLocation>
        <location evidence="1">Mitochondrion</location>
    </subcellularLocation>
</comment>
<evidence type="ECO:0000313" key="5">
    <source>
        <dbReference type="EMBL" id="OMJ93662.1"/>
    </source>
</evidence>
<dbReference type="EMBL" id="MPUH01000039">
    <property type="protein sequence ID" value="OMJ93662.1"/>
    <property type="molecule type" value="Genomic_DNA"/>
</dbReference>
<proteinExistence type="predicted"/>
<accession>A0A1R2CXD6</accession>
<feature type="domain" description="CAF17 C-terminal" evidence="4">
    <location>
        <begin position="274"/>
        <end position="328"/>
    </location>
</feature>
<organism evidence="5 6">
    <name type="scientific">Stentor coeruleus</name>
    <dbReference type="NCBI Taxonomy" id="5963"/>
    <lineage>
        <taxon>Eukaryota</taxon>
        <taxon>Sar</taxon>
        <taxon>Alveolata</taxon>
        <taxon>Ciliophora</taxon>
        <taxon>Postciliodesmatophora</taxon>
        <taxon>Heterotrichea</taxon>
        <taxon>Heterotrichida</taxon>
        <taxon>Stentoridae</taxon>
        <taxon>Stentor</taxon>
    </lineage>
</organism>